<dbReference type="Proteomes" id="UP001320154">
    <property type="component" value="Unassembled WGS sequence"/>
</dbReference>
<gene>
    <name evidence="3" type="ORF">HOP60_10965</name>
</gene>
<proteinExistence type="predicted"/>
<reference evidence="3 4" key="1">
    <citation type="journal article" date="2021" name="Front. Microbiol.">
        <title>Aerobic Denitrification and Heterotrophic Sulfur Oxidation in the Genus Halomonas Revealed by Six Novel Species Characterizations and Genome-Based Analysis.</title>
        <authorList>
            <person name="Wang L."/>
            <person name="Shao Z."/>
        </authorList>
    </citation>
    <scope>NUCLEOTIDE SEQUENCE [LARGE SCALE GENOMIC DNA]</scope>
    <source>
        <strain evidence="3 4">MCCC 1A05748</strain>
    </source>
</reference>
<evidence type="ECO:0000313" key="3">
    <source>
        <dbReference type="EMBL" id="MCE8047247.1"/>
    </source>
</evidence>
<feature type="domain" description="DUF1468" evidence="2">
    <location>
        <begin position="21"/>
        <end position="161"/>
    </location>
</feature>
<organism evidence="3 4">
    <name type="scientific">Billgrantia desiderata</name>
    <dbReference type="NCBI Taxonomy" id="52021"/>
    <lineage>
        <taxon>Bacteria</taxon>
        <taxon>Pseudomonadati</taxon>
        <taxon>Pseudomonadota</taxon>
        <taxon>Gammaproteobacteria</taxon>
        <taxon>Oceanospirillales</taxon>
        <taxon>Halomonadaceae</taxon>
        <taxon>Billgrantia</taxon>
    </lineage>
</organism>
<comment type="caution">
    <text evidence="3">The sequence shown here is derived from an EMBL/GenBank/DDBJ whole genome shotgun (WGS) entry which is preliminary data.</text>
</comment>
<evidence type="ECO:0000313" key="4">
    <source>
        <dbReference type="Proteomes" id="UP001320154"/>
    </source>
</evidence>
<keyword evidence="4" id="KW-1185">Reference proteome</keyword>
<feature type="transmembrane region" description="Helical" evidence="1">
    <location>
        <begin position="51"/>
        <end position="70"/>
    </location>
</feature>
<feature type="transmembrane region" description="Helical" evidence="1">
    <location>
        <begin position="12"/>
        <end position="31"/>
    </location>
</feature>
<evidence type="ECO:0000259" key="2">
    <source>
        <dbReference type="Pfam" id="PF07331"/>
    </source>
</evidence>
<feature type="transmembrane region" description="Helical" evidence="1">
    <location>
        <begin position="91"/>
        <end position="119"/>
    </location>
</feature>
<dbReference type="Pfam" id="PF07331">
    <property type="entry name" value="TctB"/>
    <property type="match status" value="1"/>
</dbReference>
<accession>A0ABS9B5M7</accession>
<evidence type="ECO:0000256" key="1">
    <source>
        <dbReference type="SAM" id="Phobius"/>
    </source>
</evidence>
<protein>
    <submittedName>
        <fullName evidence="3">Tripartite tricarboxylate transporter TctB family protein</fullName>
    </submittedName>
</protein>
<keyword evidence="1" id="KW-1133">Transmembrane helix</keyword>
<sequence>MQHVRVQHELVSALQTISYGIIAALAMFLFFRAGSLPTSRWEPMSAGAFPRIIFLSISILCLLAVAVDLFKQGWPKLSLSHAMHRLRRLKLVLLNLALFIAYVVVMPWLGYIVSTFAYLLLAQATMIPKRLTRMMVAVAVALIFSAGPYYLFADVFNIYLPRARLAG</sequence>
<dbReference type="InterPro" id="IPR009936">
    <property type="entry name" value="DUF1468"/>
</dbReference>
<dbReference type="EMBL" id="JABFTQ010000006">
    <property type="protein sequence ID" value="MCE8047247.1"/>
    <property type="molecule type" value="Genomic_DNA"/>
</dbReference>
<dbReference type="RefSeq" id="WP_086509280.1">
    <property type="nucleotide sequence ID" value="NZ_JABFTQ010000006.1"/>
</dbReference>
<name>A0ABS9B5M7_9GAMM</name>
<keyword evidence="1" id="KW-0472">Membrane</keyword>
<feature type="transmembrane region" description="Helical" evidence="1">
    <location>
        <begin position="131"/>
        <end position="152"/>
    </location>
</feature>
<keyword evidence="1" id="KW-0812">Transmembrane</keyword>